<feature type="compositionally biased region" description="Basic and acidic residues" evidence="1">
    <location>
        <begin position="50"/>
        <end position="62"/>
    </location>
</feature>
<feature type="region of interest" description="Disordered" evidence="1">
    <location>
        <begin position="1"/>
        <end position="62"/>
    </location>
</feature>
<evidence type="ECO:0000313" key="3">
    <source>
        <dbReference type="Proteomes" id="UP000651156"/>
    </source>
</evidence>
<name>A0ABR9UP78_9CHRO</name>
<sequence>MTENERPEDLLSPEVLDKIKHPPAIDDVMQQLPTEEVTGNPAMTPPMHDTPMDDRSDLKRDE</sequence>
<protein>
    <submittedName>
        <fullName evidence="2">Uncharacterized protein</fullName>
    </submittedName>
</protein>
<organism evidence="2 3">
    <name type="scientific">Gloeocapsopsis crepidinum LEGE 06123</name>
    <dbReference type="NCBI Taxonomy" id="588587"/>
    <lineage>
        <taxon>Bacteria</taxon>
        <taxon>Bacillati</taxon>
        <taxon>Cyanobacteriota</taxon>
        <taxon>Cyanophyceae</taxon>
        <taxon>Oscillatoriophycideae</taxon>
        <taxon>Chroococcales</taxon>
        <taxon>Chroococcaceae</taxon>
        <taxon>Gloeocapsopsis</taxon>
    </lineage>
</organism>
<reference evidence="2 3" key="1">
    <citation type="submission" date="2020-10" db="EMBL/GenBank/DDBJ databases">
        <authorList>
            <person name="Castelo-Branco R."/>
            <person name="Eusebio N."/>
            <person name="Adriana R."/>
            <person name="Vieira A."/>
            <person name="Brugerolle De Fraissinette N."/>
            <person name="Rezende De Castro R."/>
            <person name="Schneider M.P."/>
            <person name="Vasconcelos V."/>
            <person name="Leao P.N."/>
        </authorList>
    </citation>
    <scope>NUCLEOTIDE SEQUENCE [LARGE SCALE GENOMIC DNA]</scope>
    <source>
        <strain evidence="2 3">LEGE 06123</strain>
    </source>
</reference>
<dbReference type="EMBL" id="JADEWN010000012">
    <property type="protein sequence ID" value="MBE9190091.1"/>
    <property type="molecule type" value="Genomic_DNA"/>
</dbReference>
<proteinExistence type="predicted"/>
<accession>A0ABR9UP78</accession>
<evidence type="ECO:0000256" key="1">
    <source>
        <dbReference type="SAM" id="MobiDB-lite"/>
    </source>
</evidence>
<comment type="caution">
    <text evidence="2">The sequence shown here is derived from an EMBL/GenBank/DDBJ whole genome shotgun (WGS) entry which is preliminary data.</text>
</comment>
<dbReference type="Proteomes" id="UP000651156">
    <property type="component" value="Unassembled WGS sequence"/>
</dbReference>
<feature type="compositionally biased region" description="Basic and acidic residues" evidence="1">
    <location>
        <begin position="1"/>
        <end position="24"/>
    </location>
</feature>
<evidence type="ECO:0000313" key="2">
    <source>
        <dbReference type="EMBL" id="MBE9190091.1"/>
    </source>
</evidence>
<keyword evidence="3" id="KW-1185">Reference proteome</keyword>
<gene>
    <name evidence="2" type="ORF">IQ230_06890</name>
</gene>
<dbReference type="RefSeq" id="WP_193931304.1">
    <property type="nucleotide sequence ID" value="NZ_CAWPMZ010000022.1"/>
</dbReference>